<evidence type="ECO:0000313" key="2">
    <source>
        <dbReference type="Proteomes" id="UP000035489"/>
    </source>
</evidence>
<dbReference type="Proteomes" id="UP000035489">
    <property type="component" value="Unassembled WGS sequence"/>
</dbReference>
<gene>
    <name evidence="1" type="ORF">AA309_14745</name>
</gene>
<name>A0A0H1RBL3_9HYPH</name>
<evidence type="ECO:0000313" key="1">
    <source>
        <dbReference type="EMBL" id="KLK92256.1"/>
    </source>
</evidence>
<proteinExistence type="predicted"/>
<dbReference type="AlphaFoldDB" id="A0A0H1RBL3"/>
<dbReference type="EMBL" id="LCYG01000037">
    <property type="protein sequence ID" value="KLK92256.1"/>
    <property type="molecule type" value="Genomic_DNA"/>
</dbReference>
<sequence length="76" mass="8665">MYSPNLLAHMQSLLAEIADLECAFEKKLQAAKNGSYSESHKSELIQELKRRHDERHTSIAMELAALEKKVAQELQL</sequence>
<comment type="caution">
    <text evidence="1">The sequence shown here is derived from an EMBL/GenBank/DDBJ whole genome shotgun (WGS) entry which is preliminary data.</text>
</comment>
<dbReference type="PATRIC" id="fig|1225564.3.peg.3833"/>
<reference evidence="1 2" key="1">
    <citation type="submission" date="2015-05" db="EMBL/GenBank/DDBJ databases">
        <title>Draft genome sequence of Microvirga vignae strain BR3299, a novel nitrogen fixing bacteria isolated from Brazil semi-aired region.</title>
        <authorList>
            <person name="Zilli J.E."/>
            <person name="Passos S.R."/>
            <person name="Leite J."/>
            <person name="Baldani J.I."/>
            <person name="Xavier G.R."/>
            <person name="Rumjaneck N.G."/>
            <person name="Simoes-Araujo J.L."/>
        </authorList>
    </citation>
    <scope>NUCLEOTIDE SEQUENCE [LARGE SCALE GENOMIC DNA]</scope>
    <source>
        <strain evidence="1 2">BR3299</strain>
    </source>
</reference>
<accession>A0A0H1RBL3</accession>
<protein>
    <submittedName>
        <fullName evidence="1">Uncharacterized protein</fullName>
    </submittedName>
</protein>
<dbReference type="STRING" id="1225564.AA309_14745"/>
<organism evidence="1 2">
    <name type="scientific">Microvirga vignae</name>
    <dbReference type="NCBI Taxonomy" id="1225564"/>
    <lineage>
        <taxon>Bacteria</taxon>
        <taxon>Pseudomonadati</taxon>
        <taxon>Pseudomonadota</taxon>
        <taxon>Alphaproteobacteria</taxon>
        <taxon>Hyphomicrobiales</taxon>
        <taxon>Methylobacteriaceae</taxon>
        <taxon>Microvirga</taxon>
    </lineage>
</organism>
<keyword evidence="2" id="KW-1185">Reference proteome</keyword>